<comment type="caution">
    <text evidence="1">The sequence shown here is derived from an EMBL/GenBank/DDBJ whole genome shotgun (WGS) entry which is preliminary data.</text>
</comment>
<evidence type="ECO:0000313" key="1">
    <source>
        <dbReference type="EMBL" id="ROR89325.1"/>
    </source>
</evidence>
<proteinExistence type="predicted"/>
<name>A0A3N2CP89_9ACTN</name>
<sequence>MIQSDTEDLGPCPVCGRALRYIKRSQFDDTIPDTRDLPLSPGCTFCLQVPGSPSGDGRP</sequence>
<dbReference type="EMBL" id="RKHO01000001">
    <property type="protein sequence ID" value="ROR89325.1"/>
    <property type="molecule type" value="Genomic_DNA"/>
</dbReference>
<evidence type="ECO:0000313" key="2">
    <source>
        <dbReference type="Proteomes" id="UP000281738"/>
    </source>
</evidence>
<protein>
    <submittedName>
        <fullName evidence="1">Uncharacterized protein</fullName>
    </submittedName>
</protein>
<gene>
    <name evidence="1" type="ORF">EDD33_0145</name>
</gene>
<accession>A0A3N2CP89</accession>
<reference evidence="1 2" key="1">
    <citation type="submission" date="2018-11" db="EMBL/GenBank/DDBJ databases">
        <title>Sequencing the genomes of 1000 actinobacteria strains.</title>
        <authorList>
            <person name="Klenk H.-P."/>
        </authorList>
    </citation>
    <scope>NUCLEOTIDE SEQUENCE [LARGE SCALE GENOMIC DNA]</scope>
    <source>
        <strain evidence="1 2">DSM 12652</strain>
    </source>
</reference>
<organism evidence="1 2">
    <name type="scientific">Nocardioides aurantiacus</name>
    <dbReference type="NCBI Taxonomy" id="86796"/>
    <lineage>
        <taxon>Bacteria</taxon>
        <taxon>Bacillati</taxon>
        <taxon>Actinomycetota</taxon>
        <taxon>Actinomycetes</taxon>
        <taxon>Propionibacteriales</taxon>
        <taxon>Nocardioidaceae</taxon>
        <taxon>Nocardioides</taxon>
    </lineage>
</organism>
<dbReference type="AlphaFoldDB" id="A0A3N2CP89"/>
<keyword evidence="2" id="KW-1185">Reference proteome</keyword>
<dbReference type="Proteomes" id="UP000281738">
    <property type="component" value="Unassembled WGS sequence"/>
</dbReference>